<feature type="transmembrane region" description="Helical" evidence="11">
    <location>
        <begin position="202"/>
        <end position="219"/>
    </location>
</feature>
<comment type="subcellular location">
    <subcellularLocation>
        <location evidence="1">Cell membrane</location>
        <topology evidence="1">Multi-pass membrane protein</topology>
    </subcellularLocation>
</comment>
<evidence type="ECO:0000256" key="11">
    <source>
        <dbReference type="SAM" id="Phobius"/>
    </source>
</evidence>
<reference evidence="13 14" key="1">
    <citation type="submission" date="2017-04" db="EMBL/GenBank/DDBJ databases">
        <authorList>
            <consortium name="Geobacter pelophilus Genome Sequencing"/>
            <person name="Aoyagi T."/>
            <person name="Koike H."/>
            <person name="Hori T."/>
        </authorList>
    </citation>
    <scope>NUCLEOTIDE SEQUENCE [LARGE SCALE GENOMIC DNA]</scope>
    <source>
        <strain evidence="13 14">Drf2</strain>
    </source>
</reference>
<dbReference type="Gene3D" id="1.20.950.20">
    <property type="entry name" value="Transmembrane di-heme cytochromes, Chain C"/>
    <property type="match status" value="1"/>
</dbReference>
<dbReference type="InterPro" id="IPR004017">
    <property type="entry name" value="Cys_rich_dom"/>
</dbReference>
<keyword evidence="4 11" id="KW-0812">Transmembrane</keyword>
<feature type="transmembrane region" description="Helical" evidence="11">
    <location>
        <begin position="103"/>
        <end position="129"/>
    </location>
</feature>
<dbReference type="PROSITE" id="PS51379">
    <property type="entry name" value="4FE4S_FER_2"/>
    <property type="match status" value="2"/>
</dbReference>
<dbReference type="Pfam" id="PF02754">
    <property type="entry name" value="CCG"/>
    <property type="match status" value="2"/>
</dbReference>
<sequence length="643" mass="71710">MYLFAFLAIGACAWGFWRRVPMYRQGRQPLDRLDRLAERVRHFLKGMFSQAKVLRVPVPGTLHAFFYWGFLLLFIGTLLIMLQADFTAPLFNRVFLQGNFYRGYSLVLDLAGLAAIVMLGGLLVRRWFVKPNGLPTSADDYLAHALLFAILLTGFVVEGLRMASTEIGINPELARWSPVGGVFARPFLGMDLGRISLIHKTLWWGHLFLALSFIVAIPFTKLRHLFTTPVNYLFTDLRPKGSIATIDLEDEKAEQFGVAKVADFSWKDLYDPDACTVCKRCQDRCPAWNTEKPLSPMKVVLQIGEVAAATPQADLCRTVTEEVLWDCTTCRACQEICPAEIEHVNKILEMRRNLALMEGSFPGDEVRAAMSNYEVNGNPFGMAYAERGAWAEGLDVAVMESGAAVDVLYFVGCYASFDRRNQEVARAFVKLCNAAGVKVGILGKEEKCCGEPPRKLGNEYLYQGMAQENIEKMKGYGVSRVVTTCPHCFNTLARDYRDLGFDVPVEHYTTFLQDLVQQGRLKLKPEPFACTYHDSCYIGRYMDIFEEPRELLYRAGGDIAEMGASRLESFCCGAGGGRILAEEKRGTRINVARVQMAQETGAPVLISNCPFCLTMFEDGIKTGGAEGSVAARDLAEVLAERIA</sequence>
<reference evidence="14" key="2">
    <citation type="submission" date="2017-05" db="EMBL/GenBank/DDBJ databases">
        <title>Draft genome sequence of Geobacter pelophilus, a iron(III)-reducing bacteria.</title>
        <authorList>
            <person name="Aoyagi T."/>
            <person name="Koike H."/>
            <person name="Morita T."/>
            <person name="Sato Y."/>
            <person name="Habe H."/>
            <person name="Hori T."/>
        </authorList>
    </citation>
    <scope>NUCLEOTIDE SEQUENCE [LARGE SCALE GENOMIC DNA]</scope>
    <source>
        <strain evidence="14">Drf2</strain>
    </source>
</reference>
<evidence type="ECO:0000256" key="5">
    <source>
        <dbReference type="ARBA" id="ARBA00022723"/>
    </source>
</evidence>
<evidence type="ECO:0000256" key="7">
    <source>
        <dbReference type="ARBA" id="ARBA00023002"/>
    </source>
</evidence>
<dbReference type="SUPFAM" id="SSF46548">
    <property type="entry name" value="alpha-helical ferredoxin"/>
    <property type="match status" value="1"/>
</dbReference>
<evidence type="ECO:0000256" key="6">
    <source>
        <dbReference type="ARBA" id="ARBA00022989"/>
    </source>
</evidence>
<keyword evidence="5" id="KW-0479">Metal-binding</keyword>
<dbReference type="InterPro" id="IPR036197">
    <property type="entry name" value="NarG-like_sf"/>
</dbReference>
<dbReference type="PANTHER" id="PTHR43255">
    <property type="entry name" value="IRON-SULFUR-BINDING OXIDOREDUCTASE FADF-RELATED-RELATED"/>
    <property type="match status" value="1"/>
</dbReference>
<keyword evidence="8" id="KW-0408">Iron</keyword>
<feature type="transmembrane region" description="Helical" evidence="11">
    <location>
        <begin position="141"/>
        <end position="160"/>
    </location>
</feature>
<evidence type="ECO:0000256" key="8">
    <source>
        <dbReference type="ARBA" id="ARBA00023004"/>
    </source>
</evidence>
<evidence type="ECO:0000256" key="2">
    <source>
        <dbReference type="ARBA" id="ARBA00022475"/>
    </source>
</evidence>
<evidence type="ECO:0000256" key="1">
    <source>
        <dbReference type="ARBA" id="ARBA00004651"/>
    </source>
</evidence>
<protein>
    <submittedName>
        <fullName evidence="13">Electron transporter</fullName>
    </submittedName>
</protein>
<dbReference type="InterPro" id="IPR017900">
    <property type="entry name" value="4Fe4S_Fe_S_CS"/>
</dbReference>
<dbReference type="EMBL" id="BDQG01000001">
    <property type="protein sequence ID" value="GAW67285.1"/>
    <property type="molecule type" value="Genomic_DNA"/>
</dbReference>
<evidence type="ECO:0000256" key="10">
    <source>
        <dbReference type="ARBA" id="ARBA00023136"/>
    </source>
</evidence>
<keyword evidence="14" id="KW-1185">Reference proteome</keyword>
<feature type="transmembrane region" description="Helical" evidence="11">
    <location>
        <begin position="65"/>
        <end position="82"/>
    </location>
</feature>
<proteinExistence type="predicted"/>
<dbReference type="Pfam" id="PF02665">
    <property type="entry name" value="Nitrate_red_gam"/>
    <property type="match status" value="1"/>
</dbReference>
<feature type="domain" description="4Fe-4S ferredoxin-type" evidence="12">
    <location>
        <begin position="266"/>
        <end position="296"/>
    </location>
</feature>
<keyword evidence="6 11" id="KW-1133">Transmembrane helix</keyword>
<dbReference type="InterPro" id="IPR017896">
    <property type="entry name" value="4Fe4S_Fe-S-bd"/>
</dbReference>
<dbReference type="PROSITE" id="PS00198">
    <property type="entry name" value="4FE4S_FER_1"/>
    <property type="match status" value="2"/>
</dbReference>
<evidence type="ECO:0000256" key="3">
    <source>
        <dbReference type="ARBA" id="ARBA00022485"/>
    </source>
</evidence>
<comment type="caution">
    <text evidence="13">The sequence shown here is derived from an EMBL/GenBank/DDBJ whole genome shotgun (WGS) entry which is preliminary data.</text>
</comment>
<keyword evidence="2" id="KW-1003">Cell membrane</keyword>
<accession>A0ABQ0MJN0</accession>
<dbReference type="InterPro" id="IPR009051">
    <property type="entry name" value="Helical_ferredxn"/>
</dbReference>
<dbReference type="Pfam" id="PF13237">
    <property type="entry name" value="Fer4_10"/>
    <property type="match status" value="1"/>
</dbReference>
<evidence type="ECO:0000256" key="4">
    <source>
        <dbReference type="ARBA" id="ARBA00022692"/>
    </source>
</evidence>
<keyword evidence="3" id="KW-0004">4Fe-4S</keyword>
<dbReference type="Proteomes" id="UP000194153">
    <property type="component" value="Unassembled WGS sequence"/>
</dbReference>
<keyword evidence="10 11" id="KW-0472">Membrane</keyword>
<evidence type="ECO:0000259" key="12">
    <source>
        <dbReference type="PROSITE" id="PS51379"/>
    </source>
</evidence>
<keyword evidence="7" id="KW-0560">Oxidoreductase</keyword>
<gene>
    <name evidence="13" type="ORF">GPEL0_01r3034</name>
</gene>
<organism evidence="13 14">
    <name type="scientific">Geoanaerobacter pelophilus</name>
    <dbReference type="NCBI Taxonomy" id="60036"/>
    <lineage>
        <taxon>Bacteria</taxon>
        <taxon>Pseudomonadati</taxon>
        <taxon>Thermodesulfobacteriota</taxon>
        <taxon>Desulfuromonadia</taxon>
        <taxon>Geobacterales</taxon>
        <taxon>Geobacteraceae</taxon>
        <taxon>Geoanaerobacter</taxon>
    </lineage>
</organism>
<dbReference type="InterPro" id="IPR023234">
    <property type="entry name" value="NarG-like_domain"/>
</dbReference>
<dbReference type="InterPro" id="IPR051460">
    <property type="entry name" value="HdrC_iron-sulfur_subunit"/>
</dbReference>
<evidence type="ECO:0000256" key="9">
    <source>
        <dbReference type="ARBA" id="ARBA00023014"/>
    </source>
</evidence>
<dbReference type="PANTHER" id="PTHR43255:SF1">
    <property type="entry name" value="IRON-SULFUR-BINDING OXIDOREDUCTASE FADF-RELATED"/>
    <property type="match status" value="1"/>
</dbReference>
<feature type="domain" description="4Fe-4S ferredoxin-type" evidence="12">
    <location>
        <begin position="319"/>
        <end position="347"/>
    </location>
</feature>
<evidence type="ECO:0000313" key="13">
    <source>
        <dbReference type="EMBL" id="GAW67285.1"/>
    </source>
</evidence>
<evidence type="ECO:0000313" key="14">
    <source>
        <dbReference type="Proteomes" id="UP000194153"/>
    </source>
</evidence>
<keyword evidence="9" id="KW-0411">Iron-sulfur</keyword>
<dbReference type="SUPFAM" id="SSF103501">
    <property type="entry name" value="Respiratory nitrate reductase 1 gamma chain"/>
    <property type="match status" value="1"/>
</dbReference>
<dbReference type="Gene3D" id="1.10.1060.10">
    <property type="entry name" value="Alpha-helical ferredoxin"/>
    <property type="match status" value="1"/>
</dbReference>
<name>A0ABQ0MJN0_9BACT</name>